<reference evidence="2" key="1">
    <citation type="journal article" date="2020" name="Stud. Mycol.">
        <title>101 Dothideomycetes genomes: A test case for predicting lifestyles and emergence of pathogens.</title>
        <authorList>
            <person name="Haridas S."/>
            <person name="Albert R."/>
            <person name="Binder M."/>
            <person name="Bloem J."/>
            <person name="LaButti K."/>
            <person name="Salamov A."/>
            <person name="Andreopoulos B."/>
            <person name="Baker S."/>
            <person name="Barry K."/>
            <person name="Bills G."/>
            <person name="Bluhm B."/>
            <person name="Cannon C."/>
            <person name="Castanera R."/>
            <person name="Culley D."/>
            <person name="Daum C."/>
            <person name="Ezra D."/>
            <person name="Gonzalez J."/>
            <person name="Henrissat B."/>
            <person name="Kuo A."/>
            <person name="Liang C."/>
            <person name="Lipzen A."/>
            <person name="Lutzoni F."/>
            <person name="Magnuson J."/>
            <person name="Mondo S."/>
            <person name="Nolan M."/>
            <person name="Ohm R."/>
            <person name="Pangilinan J."/>
            <person name="Park H.-J."/>
            <person name="Ramirez L."/>
            <person name="Alfaro M."/>
            <person name="Sun H."/>
            <person name="Tritt A."/>
            <person name="Yoshinaga Y."/>
            <person name="Zwiers L.-H."/>
            <person name="Turgeon B."/>
            <person name="Goodwin S."/>
            <person name="Spatafora J."/>
            <person name="Crous P."/>
            <person name="Grigoriev I."/>
        </authorList>
    </citation>
    <scope>NUCLEOTIDE SEQUENCE [LARGE SCALE GENOMIC DNA]</scope>
    <source>
        <strain evidence="2">CBS 304.66</strain>
    </source>
</reference>
<accession>A0A9P4N1V5</accession>
<dbReference type="AlphaFoldDB" id="A0A9P4N1V5"/>
<comment type="caution">
    <text evidence="1">The sequence shown here is derived from an EMBL/GenBank/DDBJ whole genome shotgun (WGS) entry which is preliminary data.</text>
</comment>
<dbReference type="Proteomes" id="UP000800093">
    <property type="component" value="Unassembled WGS sequence"/>
</dbReference>
<proteinExistence type="predicted"/>
<organism evidence="1 2">
    <name type="scientific">Lojkania enalia</name>
    <dbReference type="NCBI Taxonomy" id="147567"/>
    <lineage>
        <taxon>Eukaryota</taxon>
        <taxon>Fungi</taxon>
        <taxon>Dikarya</taxon>
        <taxon>Ascomycota</taxon>
        <taxon>Pezizomycotina</taxon>
        <taxon>Dothideomycetes</taxon>
        <taxon>Pleosporomycetidae</taxon>
        <taxon>Pleosporales</taxon>
        <taxon>Pleosporales incertae sedis</taxon>
        <taxon>Lojkania</taxon>
    </lineage>
</organism>
<evidence type="ECO:0000313" key="1">
    <source>
        <dbReference type="EMBL" id="KAF2261943.1"/>
    </source>
</evidence>
<name>A0A9P4N1V5_9PLEO</name>
<protein>
    <submittedName>
        <fullName evidence="1">Uncharacterized protein</fullName>
    </submittedName>
</protein>
<keyword evidence="2" id="KW-1185">Reference proteome</keyword>
<gene>
    <name evidence="1" type="ORF">CC78DRAFT_583047</name>
</gene>
<dbReference type="EMBL" id="ML986646">
    <property type="protein sequence ID" value="KAF2261943.1"/>
    <property type="molecule type" value="Genomic_DNA"/>
</dbReference>
<evidence type="ECO:0000313" key="2">
    <source>
        <dbReference type="Proteomes" id="UP000800093"/>
    </source>
</evidence>
<sequence>MAIKEVERASMLVLHLTGPISGLREEFEALQDPSHDNLQLINAEQKHLDAIEDNWRIKPKNLLPVELQPKKKALRLEKWEQGEEFLKAREKWARYFDWKEEKEPELKNPLDWGMSLLAHLALLSDYTVDQGDIAAKTLEHAIYRRIHVKWARKMKELMEEDVISVIEDLIWDDEEMNFD</sequence>